<dbReference type="EMBL" id="BPLR01021195">
    <property type="protein sequence ID" value="GIX87012.1"/>
    <property type="molecule type" value="Genomic_DNA"/>
</dbReference>
<gene>
    <name evidence="1" type="ORF">CEXT_482081</name>
</gene>
<reference evidence="1 2" key="1">
    <citation type="submission" date="2021-06" db="EMBL/GenBank/DDBJ databases">
        <title>Caerostris extrusa draft genome.</title>
        <authorList>
            <person name="Kono N."/>
            <person name="Arakawa K."/>
        </authorList>
    </citation>
    <scope>NUCLEOTIDE SEQUENCE [LARGE SCALE GENOMIC DNA]</scope>
</reference>
<proteinExistence type="predicted"/>
<accession>A0AAV4NVA2</accession>
<comment type="caution">
    <text evidence="1">The sequence shown here is derived from an EMBL/GenBank/DDBJ whole genome shotgun (WGS) entry which is preliminary data.</text>
</comment>
<dbReference type="Proteomes" id="UP001054945">
    <property type="component" value="Unassembled WGS sequence"/>
</dbReference>
<protein>
    <submittedName>
        <fullName evidence="1">Uncharacterized protein</fullName>
    </submittedName>
</protein>
<keyword evidence="2" id="KW-1185">Reference proteome</keyword>
<evidence type="ECO:0000313" key="2">
    <source>
        <dbReference type="Proteomes" id="UP001054945"/>
    </source>
</evidence>
<evidence type="ECO:0000313" key="1">
    <source>
        <dbReference type="EMBL" id="GIX87012.1"/>
    </source>
</evidence>
<dbReference type="AlphaFoldDB" id="A0AAV4NVA2"/>
<name>A0AAV4NVA2_CAEEX</name>
<organism evidence="1 2">
    <name type="scientific">Caerostris extrusa</name>
    <name type="common">Bark spider</name>
    <name type="synonym">Caerostris bankana</name>
    <dbReference type="NCBI Taxonomy" id="172846"/>
    <lineage>
        <taxon>Eukaryota</taxon>
        <taxon>Metazoa</taxon>
        <taxon>Ecdysozoa</taxon>
        <taxon>Arthropoda</taxon>
        <taxon>Chelicerata</taxon>
        <taxon>Arachnida</taxon>
        <taxon>Araneae</taxon>
        <taxon>Araneomorphae</taxon>
        <taxon>Entelegynae</taxon>
        <taxon>Araneoidea</taxon>
        <taxon>Araneidae</taxon>
        <taxon>Caerostris</taxon>
    </lineage>
</organism>
<sequence>MNIKRFVFLTKVDSIEIGEVLSFIKCERFRAPVIRCTSIQQQIQRAGKVNALAPDRNRNGGLGPSRQFVCDSSFDPWVWKIWLHSNHLNSDEKFFIHSLSRARFILLKPAVNSRKLSCHRS</sequence>